<dbReference type="GO" id="GO:0046872">
    <property type="term" value="F:metal ion binding"/>
    <property type="evidence" value="ECO:0007669"/>
    <property type="project" value="UniProtKB-KW"/>
</dbReference>
<dbReference type="RefSeq" id="WP_175110870.1">
    <property type="nucleotide sequence ID" value="NZ_CADIKF010000013.1"/>
</dbReference>
<dbReference type="GO" id="GO:0051539">
    <property type="term" value="F:4 iron, 4 sulfur cluster binding"/>
    <property type="evidence" value="ECO:0007669"/>
    <property type="project" value="UniProtKB-KW"/>
</dbReference>
<evidence type="ECO:0000256" key="5">
    <source>
        <dbReference type="ARBA" id="ARBA00023002"/>
    </source>
</evidence>
<dbReference type="Pfam" id="PF01077">
    <property type="entry name" value="NIR_SIR"/>
    <property type="match status" value="2"/>
</dbReference>
<dbReference type="InterPro" id="IPR051329">
    <property type="entry name" value="NIR_SIR_4Fe-4S"/>
</dbReference>
<keyword evidence="2" id="KW-0004">4Fe-4S</keyword>
<evidence type="ECO:0000259" key="8">
    <source>
        <dbReference type="Pfam" id="PF01077"/>
    </source>
</evidence>
<keyword evidence="11" id="KW-1185">Reference proteome</keyword>
<feature type="domain" description="Nitrite/Sulfite reductase ferredoxin-like" evidence="9">
    <location>
        <begin position="48"/>
        <end position="110"/>
    </location>
</feature>
<dbReference type="InterPro" id="IPR005117">
    <property type="entry name" value="NiRdtase/SiRdtase_haem-b_fer"/>
</dbReference>
<keyword evidence="6" id="KW-0408">Iron</keyword>
<keyword evidence="3" id="KW-0349">Heme</keyword>
<dbReference type="Proteomes" id="UP000494329">
    <property type="component" value="Unassembled WGS sequence"/>
</dbReference>
<comment type="similarity">
    <text evidence="1">Belongs to the nitrite and sulfite reductase 4Fe-4S domain family.</text>
</comment>
<dbReference type="PANTHER" id="PTHR32439">
    <property type="entry name" value="FERREDOXIN--NITRITE REDUCTASE, CHLOROPLASTIC"/>
    <property type="match status" value="1"/>
</dbReference>
<sequence length="559" mass="62764">MYQYDQYDQTIVDERVAQYADQVRRRLSGELSEEEFRPLRLQNGLYMQRHAYMHRIAIPYGNLRSDQMRMLATIAREHDRGYGHFSTRTNIQFNWVELEETPEILRKLASVQMHGIQTSGNCIRNITADHFAGIAPDEAIDPRPWAEILRQWSTFHPEFAWLPRKFKIAVSGSKEDRAAVQIHDLGVYLSKNADGEVVASILAGGGLGRTPIIGAIIRENLPWQHLLTYCEAVLRVYNRYGRRDNLYKARIKILVKALSPEKFAQQVEEEWQHLKDGPSTLTQAEVDRVSQFFAPPQYDKLPGTDPSFEKHLLDSRGFARWVERNVRPHRVAGYAAVTLSLKPHGVAPGDATDAQMDAVADLADEFSLGEIRVSHEQNLILANVKKRDLYALWEKAKAHGFATPNLGLLTDIIACPGGDFCSLANAKSIPIAQAIQQRFDDLDFVYDLGEVSLNISGCMNSCGHHHIGNIGVLGVDKDGSEWYQVSLGGEQGSGAEGARLGRVIGPSFSAEEMPDVVAKVIDTFVDQRLDGERFIDTYNRIGIAPFKERVYASRQPAHA</sequence>
<name>A0A6J5DPT4_9BURK</name>
<evidence type="ECO:0000256" key="1">
    <source>
        <dbReference type="ARBA" id="ARBA00010429"/>
    </source>
</evidence>
<feature type="domain" description="Nitrite/Sulfite reductase ferredoxin-like" evidence="9">
    <location>
        <begin position="347"/>
        <end position="398"/>
    </location>
</feature>
<dbReference type="AlphaFoldDB" id="A0A6J5DPT4"/>
<keyword evidence="5 10" id="KW-0560">Oxidoreductase</keyword>
<dbReference type="Gene3D" id="3.30.413.10">
    <property type="entry name" value="Sulfite Reductase Hemoprotein, domain 1"/>
    <property type="match status" value="2"/>
</dbReference>
<dbReference type="GO" id="GO:0020037">
    <property type="term" value="F:heme binding"/>
    <property type="evidence" value="ECO:0007669"/>
    <property type="project" value="InterPro"/>
</dbReference>
<evidence type="ECO:0000256" key="2">
    <source>
        <dbReference type="ARBA" id="ARBA00022485"/>
    </source>
</evidence>
<evidence type="ECO:0000313" key="11">
    <source>
        <dbReference type="Proteomes" id="UP000494329"/>
    </source>
</evidence>
<reference evidence="10 11" key="1">
    <citation type="submission" date="2020-04" db="EMBL/GenBank/DDBJ databases">
        <authorList>
            <person name="De Canck E."/>
        </authorList>
    </citation>
    <scope>NUCLEOTIDE SEQUENCE [LARGE SCALE GENOMIC DNA]</scope>
    <source>
        <strain evidence="10 11">LMG 29739</strain>
    </source>
</reference>
<dbReference type="Pfam" id="PF03460">
    <property type="entry name" value="NIR_SIR_ferr"/>
    <property type="match status" value="2"/>
</dbReference>
<protein>
    <submittedName>
        <fullName evidence="10">Sulfite reductase [ferredoxin]</fullName>
        <ecNumber evidence="10">1.8.7.1</ecNumber>
    </submittedName>
</protein>
<dbReference type="Gene3D" id="3.90.480.10">
    <property type="entry name" value="Sulfite Reductase Hemoprotein,Domain 2"/>
    <property type="match status" value="1"/>
</dbReference>
<evidence type="ECO:0000256" key="4">
    <source>
        <dbReference type="ARBA" id="ARBA00022723"/>
    </source>
</evidence>
<dbReference type="EMBL" id="CADIKF010000013">
    <property type="protein sequence ID" value="CAB3755231.1"/>
    <property type="molecule type" value="Genomic_DNA"/>
</dbReference>
<proteinExistence type="inferred from homology"/>
<dbReference type="InterPro" id="IPR045854">
    <property type="entry name" value="NO2/SO3_Rdtase_4Fe4S_sf"/>
</dbReference>
<dbReference type="SUPFAM" id="SSF56014">
    <property type="entry name" value="Nitrite and sulphite reductase 4Fe-4S domain-like"/>
    <property type="match status" value="2"/>
</dbReference>
<evidence type="ECO:0000313" key="10">
    <source>
        <dbReference type="EMBL" id="CAB3755231.1"/>
    </source>
</evidence>
<keyword evidence="7" id="KW-0411">Iron-sulfur</keyword>
<dbReference type="InterPro" id="IPR006066">
    <property type="entry name" value="NO2/SO3_Rdtase_FeS/sirohaem_BS"/>
</dbReference>
<evidence type="ECO:0000259" key="9">
    <source>
        <dbReference type="Pfam" id="PF03460"/>
    </source>
</evidence>
<feature type="domain" description="Nitrite/sulphite reductase 4Fe-4S" evidence="8">
    <location>
        <begin position="411"/>
        <end position="550"/>
    </location>
</feature>
<evidence type="ECO:0000256" key="7">
    <source>
        <dbReference type="ARBA" id="ARBA00023014"/>
    </source>
</evidence>
<evidence type="ECO:0000256" key="6">
    <source>
        <dbReference type="ARBA" id="ARBA00023004"/>
    </source>
</evidence>
<feature type="domain" description="Nitrite/sulphite reductase 4Fe-4S" evidence="8">
    <location>
        <begin position="119"/>
        <end position="273"/>
    </location>
</feature>
<dbReference type="EC" id="1.8.7.1" evidence="10"/>
<dbReference type="PRINTS" id="PR00397">
    <property type="entry name" value="SIROHAEM"/>
</dbReference>
<accession>A0A6J5DPT4</accession>
<dbReference type="InterPro" id="IPR006067">
    <property type="entry name" value="NO2/SO3_Rdtase_4Fe4S_dom"/>
</dbReference>
<dbReference type="GO" id="GO:0050311">
    <property type="term" value="F:sulfite reductase (ferredoxin) activity"/>
    <property type="evidence" value="ECO:0007669"/>
    <property type="project" value="UniProtKB-EC"/>
</dbReference>
<gene>
    <name evidence="10" type="primary">sir_3</name>
    <name evidence="10" type="ORF">LMG29739_02134</name>
</gene>
<dbReference type="SUPFAM" id="SSF55124">
    <property type="entry name" value="Nitrite/Sulfite reductase N-terminal domain-like"/>
    <property type="match status" value="2"/>
</dbReference>
<keyword evidence="4" id="KW-0479">Metal-binding</keyword>
<dbReference type="InterPro" id="IPR036136">
    <property type="entry name" value="Nit/Sulf_reduc_fer-like_dom_sf"/>
</dbReference>
<organism evidence="10 11">
    <name type="scientific">Paraburkholderia solisilvae</name>
    <dbReference type="NCBI Taxonomy" id="624376"/>
    <lineage>
        <taxon>Bacteria</taxon>
        <taxon>Pseudomonadati</taxon>
        <taxon>Pseudomonadota</taxon>
        <taxon>Betaproteobacteria</taxon>
        <taxon>Burkholderiales</taxon>
        <taxon>Burkholderiaceae</taxon>
        <taxon>Paraburkholderia</taxon>
    </lineage>
</organism>
<dbReference type="PANTHER" id="PTHR32439:SF0">
    <property type="entry name" value="FERREDOXIN--NITRITE REDUCTASE, CHLOROPLASTIC"/>
    <property type="match status" value="1"/>
</dbReference>
<evidence type="ECO:0000256" key="3">
    <source>
        <dbReference type="ARBA" id="ARBA00022617"/>
    </source>
</evidence>